<evidence type="ECO:0000313" key="1">
    <source>
        <dbReference type="EMBL" id="KAJ0207404.1"/>
    </source>
</evidence>
<proteinExistence type="predicted"/>
<dbReference type="InterPro" id="IPR052035">
    <property type="entry name" value="ZnF_BED_domain_contain"/>
</dbReference>
<reference evidence="1 2" key="1">
    <citation type="journal article" date="2017" name="Nat. Commun.">
        <title>Genome assembly with in vitro proximity ligation data and whole-genome triplication in lettuce.</title>
        <authorList>
            <person name="Reyes-Chin-Wo S."/>
            <person name="Wang Z."/>
            <person name="Yang X."/>
            <person name="Kozik A."/>
            <person name="Arikit S."/>
            <person name="Song C."/>
            <person name="Xia L."/>
            <person name="Froenicke L."/>
            <person name="Lavelle D.O."/>
            <person name="Truco M.J."/>
            <person name="Xia R."/>
            <person name="Zhu S."/>
            <person name="Xu C."/>
            <person name="Xu H."/>
            <person name="Xu X."/>
            <person name="Cox K."/>
            <person name="Korf I."/>
            <person name="Meyers B.C."/>
            <person name="Michelmore R.W."/>
        </authorList>
    </citation>
    <scope>NUCLEOTIDE SEQUENCE [LARGE SCALE GENOMIC DNA]</scope>
    <source>
        <strain evidence="2">cv. Salinas</strain>
        <tissue evidence="1">Seedlings</tissue>
    </source>
</reference>
<dbReference type="AlphaFoldDB" id="A0A9R1VLC1"/>
<organism evidence="1 2">
    <name type="scientific">Lactuca sativa</name>
    <name type="common">Garden lettuce</name>
    <dbReference type="NCBI Taxonomy" id="4236"/>
    <lineage>
        <taxon>Eukaryota</taxon>
        <taxon>Viridiplantae</taxon>
        <taxon>Streptophyta</taxon>
        <taxon>Embryophyta</taxon>
        <taxon>Tracheophyta</taxon>
        <taxon>Spermatophyta</taxon>
        <taxon>Magnoliopsida</taxon>
        <taxon>eudicotyledons</taxon>
        <taxon>Gunneridae</taxon>
        <taxon>Pentapetalae</taxon>
        <taxon>asterids</taxon>
        <taxon>campanulids</taxon>
        <taxon>Asterales</taxon>
        <taxon>Asteraceae</taxon>
        <taxon>Cichorioideae</taxon>
        <taxon>Cichorieae</taxon>
        <taxon>Lactucinae</taxon>
        <taxon>Lactuca</taxon>
    </lineage>
</organism>
<dbReference type="PANTHER" id="PTHR46481:SF6">
    <property type="entry name" value="ZINC FINGER BED DOMAIN-CONTAINING PROTEIN RICESLEEPER 2-LIKE"/>
    <property type="match status" value="1"/>
</dbReference>
<dbReference type="Proteomes" id="UP000235145">
    <property type="component" value="Unassembled WGS sequence"/>
</dbReference>
<gene>
    <name evidence="1" type="ORF">LSAT_V11C500266360</name>
</gene>
<accession>A0A9R1VLC1</accession>
<keyword evidence="2" id="KW-1185">Reference proteome</keyword>
<comment type="caution">
    <text evidence="1">The sequence shown here is derived from an EMBL/GenBank/DDBJ whole genome shotgun (WGS) entry which is preliminary data.</text>
</comment>
<name>A0A9R1VLC1_LACSA</name>
<dbReference type="PANTHER" id="PTHR46481">
    <property type="entry name" value="ZINC FINGER BED DOMAIN-CONTAINING PROTEIN 4"/>
    <property type="match status" value="1"/>
</dbReference>
<evidence type="ECO:0000313" key="2">
    <source>
        <dbReference type="Proteomes" id="UP000235145"/>
    </source>
</evidence>
<dbReference type="EMBL" id="NBSK02000005">
    <property type="protein sequence ID" value="KAJ0207404.1"/>
    <property type="molecule type" value="Genomic_DNA"/>
</dbReference>
<protein>
    <submittedName>
        <fullName evidence="1">Uncharacterized protein</fullName>
    </submittedName>
</protein>
<sequence>MICHSPLLSMKELEIFANIWNQIPDIKKLHAIHCVRLRGELLKCPSRICLTSDAWTSFLTAHYVDSKWVLQKRILIFYEFPPLHIGVVIVEKLSVTTQIVLLHFPVTTRFRPESATKRFQIVSPLTLACSKHIDSFL</sequence>